<reference evidence="9" key="3">
    <citation type="submission" date="2016-03" db="UniProtKB">
        <authorList>
            <consortium name="EnsemblProtists"/>
        </authorList>
    </citation>
    <scope>IDENTIFICATION</scope>
</reference>
<dbReference type="AlphaFoldDB" id="L1K0S8"/>
<evidence type="ECO:0000313" key="8">
    <source>
        <dbReference type="EMBL" id="EKX54441.1"/>
    </source>
</evidence>
<dbReference type="EMBL" id="JH992967">
    <property type="protein sequence ID" value="EKX54441.1"/>
    <property type="molecule type" value="Genomic_DNA"/>
</dbReference>
<dbReference type="GO" id="GO:0033550">
    <property type="term" value="F:MAP kinase tyrosine phosphatase activity"/>
    <property type="evidence" value="ECO:0007669"/>
    <property type="project" value="TreeGrafter"/>
</dbReference>
<evidence type="ECO:0000256" key="5">
    <source>
        <dbReference type="SAM" id="MobiDB-lite"/>
    </source>
</evidence>
<evidence type="ECO:0000256" key="1">
    <source>
        <dbReference type="ARBA" id="ARBA00008601"/>
    </source>
</evidence>
<sequence length="666" mass="74639">MSLASFVSTNFSSSLNEQWEVMRSVVQDMRQAAIPPATRCISRRAKRYNPDHGAPERFHPPADDGEEAEDEGLRRFVADNPPSTPEKYTPLVVPVCGVQLVGGENATVADVAQSMIEASKHKAMAKMASERPAWDSSWQSQTLRQAEERVAEASDYLTDFAGISMCGMQPLEAVKSMDASLPVSSRLMGCSTSSCAISSLEPLGAEENKSILRRLLDSQLGKPDSIGLIMRFEPGGGKLFVSDRARATSKEWLAHHKILYGRAVRCLPSSSRDPPDDFPAMNSMFYEVEDNLEEPILGYACVRAEAHCLDKARRRRAELKAVLSFMHEGVERGESVLVHCNMGMNRSPTVALCYLMIYHKMAARDAFDLLQLRGPSRLIVRHPNFTRQLFFLEQELLLARHHSDVRTWHELPDRWGDVLFEPPETRRDDLTSPFLLERLLSQSNTTSKIMAMKERHQEDLHRSEEDGGSAGTLSGEEVVQEELKRNQVEEQVAREGGEGQPKARWGRKVGERKDAYERTRSYEASSECVSAVVEVLHNKMWNLKILVLERVDEGHYILGFSPVQQIMGMAPLEQLLSLRDAKFEPHGSCEFTVTACFKTVRVAAESSAERDALVEVGRRMAEACSREEEEEEEHLADLDETGCDGAVARRAQLLSSESDDEEEVLI</sequence>
<dbReference type="STRING" id="905079.L1K0S8"/>
<dbReference type="PROSITE" id="PS00383">
    <property type="entry name" value="TYR_PHOSPHATASE_1"/>
    <property type="match status" value="1"/>
</dbReference>
<dbReference type="CDD" id="cd14498">
    <property type="entry name" value="DSP"/>
    <property type="match status" value="1"/>
</dbReference>
<reference evidence="8 10" key="1">
    <citation type="journal article" date="2012" name="Nature">
        <title>Algal genomes reveal evolutionary mosaicism and the fate of nucleomorphs.</title>
        <authorList>
            <consortium name="DOE Joint Genome Institute"/>
            <person name="Curtis B.A."/>
            <person name="Tanifuji G."/>
            <person name="Burki F."/>
            <person name="Gruber A."/>
            <person name="Irimia M."/>
            <person name="Maruyama S."/>
            <person name="Arias M.C."/>
            <person name="Ball S.G."/>
            <person name="Gile G.H."/>
            <person name="Hirakawa Y."/>
            <person name="Hopkins J.F."/>
            <person name="Kuo A."/>
            <person name="Rensing S.A."/>
            <person name="Schmutz J."/>
            <person name="Symeonidi A."/>
            <person name="Elias M."/>
            <person name="Eveleigh R.J."/>
            <person name="Herman E.K."/>
            <person name="Klute M.J."/>
            <person name="Nakayama T."/>
            <person name="Obornik M."/>
            <person name="Reyes-Prieto A."/>
            <person name="Armbrust E.V."/>
            <person name="Aves S.J."/>
            <person name="Beiko R.G."/>
            <person name="Coutinho P."/>
            <person name="Dacks J.B."/>
            <person name="Durnford D.G."/>
            <person name="Fast N.M."/>
            <person name="Green B.R."/>
            <person name="Grisdale C.J."/>
            <person name="Hempel F."/>
            <person name="Henrissat B."/>
            <person name="Hoppner M.P."/>
            <person name="Ishida K."/>
            <person name="Kim E."/>
            <person name="Koreny L."/>
            <person name="Kroth P.G."/>
            <person name="Liu Y."/>
            <person name="Malik S.B."/>
            <person name="Maier U.G."/>
            <person name="McRose D."/>
            <person name="Mock T."/>
            <person name="Neilson J.A."/>
            <person name="Onodera N.T."/>
            <person name="Poole A.M."/>
            <person name="Pritham E.J."/>
            <person name="Richards T.A."/>
            <person name="Rocap G."/>
            <person name="Roy S.W."/>
            <person name="Sarai C."/>
            <person name="Schaack S."/>
            <person name="Shirato S."/>
            <person name="Slamovits C.H."/>
            <person name="Spencer D.F."/>
            <person name="Suzuki S."/>
            <person name="Worden A.Z."/>
            <person name="Zauner S."/>
            <person name="Barry K."/>
            <person name="Bell C."/>
            <person name="Bharti A.K."/>
            <person name="Crow J.A."/>
            <person name="Grimwood J."/>
            <person name="Kramer R."/>
            <person name="Lindquist E."/>
            <person name="Lucas S."/>
            <person name="Salamov A."/>
            <person name="McFadden G.I."/>
            <person name="Lane C.E."/>
            <person name="Keeling P.J."/>
            <person name="Gray M.W."/>
            <person name="Grigoriev I.V."/>
            <person name="Archibald J.M."/>
        </authorList>
    </citation>
    <scope>NUCLEOTIDE SEQUENCE</scope>
    <source>
        <strain evidence="8 10">CCMP2712</strain>
    </source>
</reference>
<feature type="domain" description="Tyrosine-protein phosphatase" evidence="6">
    <location>
        <begin position="231"/>
        <end position="398"/>
    </location>
</feature>
<dbReference type="PROSITE" id="PS50054">
    <property type="entry name" value="TYR_PHOSPHATASE_DUAL"/>
    <property type="match status" value="1"/>
</dbReference>
<dbReference type="PROSITE" id="PS50056">
    <property type="entry name" value="TYR_PHOSPHATASE_2"/>
    <property type="match status" value="1"/>
</dbReference>
<dbReference type="Pfam" id="PF00782">
    <property type="entry name" value="DSPc"/>
    <property type="match status" value="1"/>
</dbReference>
<dbReference type="PANTHER" id="PTHR10159:SF511">
    <property type="entry name" value="DUAL SPECIFICITY PROTEIN PHOSPHATASE 1"/>
    <property type="match status" value="1"/>
</dbReference>
<reference evidence="10" key="2">
    <citation type="submission" date="2012-11" db="EMBL/GenBank/DDBJ databases">
        <authorList>
            <person name="Kuo A."/>
            <person name="Curtis B.A."/>
            <person name="Tanifuji G."/>
            <person name="Burki F."/>
            <person name="Gruber A."/>
            <person name="Irimia M."/>
            <person name="Maruyama S."/>
            <person name="Arias M.C."/>
            <person name="Ball S.G."/>
            <person name="Gile G.H."/>
            <person name="Hirakawa Y."/>
            <person name="Hopkins J.F."/>
            <person name="Rensing S.A."/>
            <person name="Schmutz J."/>
            <person name="Symeonidi A."/>
            <person name="Elias M."/>
            <person name="Eveleigh R.J."/>
            <person name="Herman E.K."/>
            <person name="Klute M.J."/>
            <person name="Nakayama T."/>
            <person name="Obornik M."/>
            <person name="Reyes-Prieto A."/>
            <person name="Armbrust E.V."/>
            <person name="Aves S.J."/>
            <person name="Beiko R.G."/>
            <person name="Coutinho P."/>
            <person name="Dacks J.B."/>
            <person name="Durnford D.G."/>
            <person name="Fast N.M."/>
            <person name="Green B.R."/>
            <person name="Grisdale C."/>
            <person name="Hempe F."/>
            <person name="Henrissat B."/>
            <person name="Hoppner M.P."/>
            <person name="Ishida K.-I."/>
            <person name="Kim E."/>
            <person name="Koreny L."/>
            <person name="Kroth P.G."/>
            <person name="Liu Y."/>
            <person name="Malik S.-B."/>
            <person name="Maier U.G."/>
            <person name="McRose D."/>
            <person name="Mock T."/>
            <person name="Neilson J.A."/>
            <person name="Onodera N.T."/>
            <person name="Poole A.M."/>
            <person name="Pritham E.J."/>
            <person name="Richards T.A."/>
            <person name="Rocap G."/>
            <person name="Roy S.W."/>
            <person name="Sarai C."/>
            <person name="Schaack S."/>
            <person name="Shirato S."/>
            <person name="Slamovits C.H."/>
            <person name="Spencer D.F."/>
            <person name="Suzuki S."/>
            <person name="Worden A.Z."/>
            <person name="Zauner S."/>
            <person name="Barry K."/>
            <person name="Bell C."/>
            <person name="Bharti A.K."/>
            <person name="Crow J.A."/>
            <person name="Grimwood J."/>
            <person name="Kramer R."/>
            <person name="Lindquist E."/>
            <person name="Lucas S."/>
            <person name="Salamov A."/>
            <person name="McFadden G.I."/>
            <person name="Lane C.E."/>
            <person name="Keeling P.J."/>
            <person name="Gray M.W."/>
            <person name="Grigoriev I.V."/>
            <person name="Archibald J.M."/>
        </authorList>
    </citation>
    <scope>NUCLEOTIDE SEQUENCE</scope>
    <source>
        <strain evidence="10">CCMP2712</strain>
    </source>
</reference>
<dbReference type="RefSeq" id="XP_005841421.1">
    <property type="nucleotide sequence ID" value="XM_005841364.1"/>
</dbReference>
<dbReference type="InterPro" id="IPR020422">
    <property type="entry name" value="TYR_PHOSPHATASE_DUAL_dom"/>
</dbReference>
<evidence type="ECO:0000259" key="6">
    <source>
        <dbReference type="PROSITE" id="PS50054"/>
    </source>
</evidence>
<dbReference type="InterPro" id="IPR029021">
    <property type="entry name" value="Prot-tyrosine_phosphatase-like"/>
</dbReference>
<dbReference type="GO" id="GO:0008330">
    <property type="term" value="F:protein tyrosine/threonine phosphatase activity"/>
    <property type="evidence" value="ECO:0007669"/>
    <property type="project" value="TreeGrafter"/>
</dbReference>
<evidence type="ECO:0000313" key="10">
    <source>
        <dbReference type="Proteomes" id="UP000011087"/>
    </source>
</evidence>
<evidence type="ECO:0000313" key="9">
    <source>
        <dbReference type="EnsemblProtists" id="EKX54441"/>
    </source>
</evidence>
<dbReference type="EnsemblProtists" id="EKX54441">
    <property type="protein sequence ID" value="EKX54441"/>
    <property type="gene ID" value="GUITHDRAFT_132171"/>
</dbReference>
<dbReference type="GO" id="GO:0043409">
    <property type="term" value="P:negative regulation of MAPK cascade"/>
    <property type="evidence" value="ECO:0007669"/>
    <property type="project" value="TreeGrafter"/>
</dbReference>
<dbReference type="Proteomes" id="UP000011087">
    <property type="component" value="Unassembled WGS sequence"/>
</dbReference>
<dbReference type="InterPro" id="IPR000387">
    <property type="entry name" value="Tyr_Pase_dom"/>
</dbReference>
<feature type="region of interest" description="Disordered" evidence="5">
    <location>
        <begin position="47"/>
        <end position="71"/>
    </location>
</feature>
<keyword evidence="4" id="KW-0904">Protein phosphatase</keyword>
<dbReference type="InterPro" id="IPR016130">
    <property type="entry name" value="Tyr_Pase_AS"/>
</dbReference>
<dbReference type="SUPFAM" id="SSF52799">
    <property type="entry name" value="(Phosphotyrosine protein) phosphatases II"/>
    <property type="match status" value="1"/>
</dbReference>
<feature type="compositionally biased region" description="Basic and acidic residues" evidence="5">
    <location>
        <begin position="48"/>
        <end position="62"/>
    </location>
</feature>
<evidence type="ECO:0000256" key="2">
    <source>
        <dbReference type="ARBA" id="ARBA00013064"/>
    </source>
</evidence>
<feature type="compositionally biased region" description="Basic and acidic residues" evidence="5">
    <location>
        <begin position="453"/>
        <end position="465"/>
    </location>
</feature>
<dbReference type="KEGG" id="gtt:GUITHDRAFT_132171"/>
<dbReference type="PANTHER" id="PTHR10159">
    <property type="entry name" value="DUAL SPECIFICITY PROTEIN PHOSPHATASE"/>
    <property type="match status" value="1"/>
</dbReference>
<keyword evidence="10" id="KW-1185">Reference proteome</keyword>
<proteinExistence type="inferred from homology"/>
<dbReference type="PaxDb" id="55529-EKX54441"/>
<dbReference type="OrthoDB" id="273181at2759"/>
<gene>
    <name evidence="8" type="ORF">GUITHDRAFT_132171</name>
</gene>
<dbReference type="GO" id="GO:0017017">
    <property type="term" value="F:MAP kinase tyrosine/serine/threonine phosphatase activity"/>
    <property type="evidence" value="ECO:0007669"/>
    <property type="project" value="TreeGrafter"/>
</dbReference>
<feature type="compositionally biased region" description="Basic and acidic residues" evidence="5">
    <location>
        <begin position="481"/>
        <end position="497"/>
    </location>
</feature>
<organism evidence="8">
    <name type="scientific">Guillardia theta (strain CCMP2712)</name>
    <name type="common">Cryptophyte</name>
    <dbReference type="NCBI Taxonomy" id="905079"/>
    <lineage>
        <taxon>Eukaryota</taxon>
        <taxon>Cryptophyceae</taxon>
        <taxon>Pyrenomonadales</taxon>
        <taxon>Geminigeraceae</taxon>
        <taxon>Guillardia</taxon>
    </lineage>
</organism>
<dbReference type="GO" id="GO:0005737">
    <property type="term" value="C:cytoplasm"/>
    <property type="evidence" value="ECO:0007669"/>
    <property type="project" value="TreeGrafter"/>
</dbReference>
<protein>
    <recommendedName>
        <fullName evidence="2">protein-tyrosine-phosphatase</fullName>
        <ecNumber evidence="2">3.1.3.48</ecNumber>
    </recommendedName>
</protein>
<evidence type="ECO:0000256" key="4">
    <source>
        <dbReference type="ARBA" id="ARBA00022912"/>
    </source>
</evidence>
<dbReference type="GeneID" id="17311204"/>
<evidence type="ECO:0000256" key="3">
    <source>
        <dbReference type="ARBA" id="ARBA00022801"/>
    </source>
</evidence>
<dbReference type="HOGENOM" id="CLU_412493_0_0_1"/>
<name>L1K0S8_GUITC</name>
<dbReference type="EC" id="3.1.3.48" evidence="2"/>
<feature type="domain" description="Tyrosine specific protein phosphatases" evidence="7">
    <location>
        <begin position="316"/>
        <end position="385"/>
    </location>
</feature>
<dbReference type="InterPro" id="IPR000340">
    <property type="entry name" value="Dual-sp_phosphatase_cat-dom"/>
</dbReference>
<accession>L1K0S8</accession>
<evidence type="ECO:0000259" key="7">
    <source>
        <dbReference type="PROSITE" id="PS50056"/>
    </source>
</evidence>
<keyword evidence="3" id="KW-0378">Hydrolase</keyword>
<feature type="region of interest" description="Disordered" evidence="5">
    <location>
        <begin position="453"/>
        <end position="508"/>
    </location>
</feature>
<comment type="similarity">
    <text evidence="1">Belongs to the protein-tyrosine phosphatase family. Non-receptor class dual specificity subfamily.</text>
</comment>
<dbReference type="SMART" id="SM00195">
    <property type="entry name" value="DSPc"/>
    <property type="match status" value="1"/>
</dbReference>
<dbReference type="Gene3D" id="3.90.190.10">
    <property type="entry name" value="Protein tyrosine phosphatase superfamily"/>
    <property type="match status" value="1"/>
</dbReference>